<keyword evidence="2" id="KW-0732">Signal</keyword>
<feature type="transmembrane region" description="Helical" evidence="1">
    <location>
        <begin position="131"/>
        <end position="148"/>
    </location>
</feature>
<evidence type="ECO:0000313" key="4">
    <source>
        <dbReference type="Proteomes" id="UP001620645"/>
    </source>
</evidence>
<evidence type="ECO:0000256" key="1">
    <source>
        <dbReference type="SAM" id="Phobius"/>
    </source>
</evidence>
<feature type="signal peptide" evidence="2">
    <location>
        <begin position="1"/>
        <end position="18"/>
    </location>
</feature>
<accession>A0ABD2IHQ0</accession>
<evidence type="ECO:0000313" key="3">
    <source>
        <dbReference type="EMBL" id="KAL3078786.1"/>
    </source>
</evidence>
<name>A0ABD2IHQ0_HETSC</name>
<comment type="caution">
    <text evidence="3">The sequence shown here is derived from an EMBL/GenBank/DDBJ whole genome shotgun (WGS) entry which is preliminary data.</text>
</comment>
<dbReference type="AlphaFoldDB" id="A0ABD2IHQ0"/>
<keyword evidence="1" id="KW-1133">Transmembrane helix</keyword>
<keyword evidence="1" id="KW-0472">Membrane</keyword>
<proteinExistence type="predicted"/>
<keyword evidence="4" id="KW-1185">Reference proteome</keyword>
<gene>
    <name evidence="3" type="ORF">niasHS_014568</name>
</gene>
<feature type="chain" id="PRO_5044855458" evidence="2">
    <location>
        <begin position="19"/>
        <end position="153"/>
    </location>
</feature>
<evidence type="ECO:0000256" key="2">
    <source>
        <dbReference type="SAM" id="SignalP"/>
    </source>
</evidence>
<dbReference type="Proteomes" id="UP001620645">
    <property type="component" value="Unassembled WGS sequence"/>
</dbReference>
<protein>
    <submittedName>
        <fullName evidence="3">Uncharacterized protein</fullName>
    </submittedName>
</protein>
<reference evidence="3 4" key="1">
    <citation type="submission" date="2024-10" db="EMBL/GenBank/DDBJ databases">
        <authorList>
            <person name="Kim D."/>
        </authorList>
    </citation>
    <scope>NUCLEOTIDE SEQUENCE [LARGE SCALE GENOMIC DNA]</scope>
    <source>
        <strain evidence="3">Taebaek</strain>
    </source>
</reference>
<dbReference type="EMBL" id="JBICCN010000309">
    <property type="protein sequence ID" value="KAL3078786.1"/>
    <property type="molecule type" value="Genomic_DNA"/>
</dbReference>
<organism evidence="3 4">
    <name type="scientific">Heterodera schachtii</name>
    <name type="common">Sugarbeet cyst nematode worm</name>
    <name type="synonym">Tylenchus schachtii</name>
    <dbReference type="NCBI Taxonomy" id="97005"/>
    <lineage>
        <taxon>Eukaryota</taxon>
        <taxon>Metazoa</taxon>
        <taxon>Ecdysozoa</taxon>
        <taxon>Nematoda</taxon>
        <taxon>Chromadorea</taxon>
        <taxon>Rhabditida</taxon>
        <taxon>Tylenchina</taxon>
        <taxon>Tylenchomorpha</taxon>
        <taxon>Tylenchoidea</taxon>
        <taxon>Heteroderidae</taxon>
        <taxon>Heteroderinae</taxon>
        <taxon>Heterodera</taxon>
    </lineage>
</organism>
<sequence>MFASVVSVFLFILPLLSGQSADSDESLGWLRESRRDAKNRPKFTCYQGKFNNSERAPVLTKCVGKVCQRYTHIQSAYVVLSCKDFVEFGEKVGQCREIVDDQMPGQIDEMCLCEGNLCNGDGRLRVPPSPLLLLLSLALAVPTFLWFLPGAAV</sequence>
<keyword evidence="1" id="KW-0812">Transmembrane</keyword>